<keyword evidence="4" id="KW-1185">Reference proteome</keyword>
<proteinExistence type="predicted"/>
<sequence>MSLLETRLLLDTGPTAQEVREIQRRFAALDLAVTAEGHSYGGPPPTSAFLIVLNAPVARLLDHFAAEIAEGPDRLRELVDFLRSLRADPRRWGRPHAVTIEDAANGITATLAAELPRAAYEGLLAVDVSAVGRGSSPVDLAWDPRLERWTATLTEAPMPVARRLPTRAGSGAGSAEPSVVGLGTAEIAGLWRVVHGVGDGVGVSDGIGVGVGDSAVRWQRAYVVLYSSMGWTTASIAARTMLSPERVRTVIRNFNRDGFAALETLYAGGDAPLRMTEAEHRDAAAAVRRGPHCFGLTDRSEWDAESLAQVLVGQGIVEDVDARWLEELTGIGSGLDREGTWEGASVGGTATTRKSTTSRPRTNTGSMAATQQGRAPSHRRAHPH</sequence>
<dbReference type="RefSeq" id="WP_212008756.1">
    <property type="nucleotide sequence ID" value="NZ_JAAFYZ010000023.1"/>
</dbReference>
<reference evidence="3 4" key="1">
    <citation type="submission" date="2020-02" db="EMBL/GenBank/DDBJ databases">
        <title>Acidophilic actinobacteria isolated from forest soil.</title>
        <authorList>
            <person name="Golinska P."/>
        </authorList>
    </citation>
    <scope>NUCLEOTIDE SEQUENCE [LARGE SCALE GENOMIC DNA]</scope>
    <source>
        <strain evidence="3 4">NL8</strain>
    </source>
</reference>
<evidence type="ECO:0000256" key="1">
    <source>
        <dbReference type="SAM" id="MobiDB-lite"/>
    </source>
</evidence>
<feature type="domain" description="Insertion element IS150 protein InsJ-like helix-turn-helix" evidence="2">
    <location>
        <begin position="219"/>
        <end position="263"/>
    </location>
</feature>
<feature type="compositionally biased region" description="Polar residues" evidence="1">
    <location>
        <begin position="365"/>
        <end position="374"/>
    </location>
</feature>
<accession>A0ABS5KM82</accession>
<feature type="compositionally biased region" description="Low complexity" evidence="1">
    <location>
        <begin position="349"/>
        <end position="364"/>
    </location>
</feature>
<dbReference type="Proteomes" id="UP000730482">
    <property type="component" value="Unassembled WGS sequence"/>
</dbReference>
<dbReference type="InterPro" id="IPR055247">
    <property type="entry name" value="InsJ-like_HTH"/>
</dbReference>
<comment type="caution">
    <text evidence="3">The sequence shown here is derived from an EMBL/GenBank/DDBJ whole genome shotgun (WGS) entry which is preliminary data.</text>
</comment>
<evidence type="ECO:0000259" key="2">
    <source>
        <dbReference type="Pfam" id="PF13518"/>
    </source>
</evidence>
<organism evidence="3 4">
    <name type="scientific">Catenulispora pinistramenti</name>
    <dbReference type="NCBI Taxonomy" id="2705254"/>
    <lineage>
        <taxon>Bacteria</taxon>
        <taxon>Bacillati</taxon>
        <taxon>Actinomycetota</taxon>
        <taxon>Actinomycetes</taxon>
        <taxon>Catenulisporales</taxon>
        <taxon>Catenulisporaceae</taxon>
        <taxon>Catenulispora</taxon>
    </lineage>
</organism>
<feature type="region of interest" description="Disordered" evidence="1">
    <location>
        <begin position="336"/>
        <end position="384"/>
    </location>
</feature>
<evidence type="ECO:0000313" key="4">
    <source>
        <dbReference type="Proteomes" id="UP000730482"/>
    </source>
</evidence>
<name>A0ABS5KM82_9ACTN</name>
<dbReference type="EMBL" id="JAAFYZ010000023">
    <property type="protein sequence ID" value="MBS2547155.1"/>
    <property type="molecule type" value="Genomic_DNA"/>
</dbReference>
<evidence type="ECO:0000313" key="3">
    <source>
        <dbReference type="EMBL" id="MBS2547155.1"/>
    </source>
</evidence>
<gene>
    <name evidence="3" type="ORF">KGQ19_09750</name>
</gene>
<protein>
    <submittedName>
        <fullName evidence="3">Helix-turn-helix domain-containing protein</fullName>
    </submittedName>
</protein>
<dbReference type="Pfam" id="PF13518">
    <property type="entry name" value="HTH_28"/>
    <property type="match status" value="1"/>
</dbReference>